<name>A0A7J0BMV6_9BACT</name>
<dbReference type="AlphaFoldDB" id="A0A7J0BMV6"/>
<evidence type="ECO:0000313" key="4">
    <source>
        <dbReference type="Proteomes" id="UP000503840"/>
    </source>
</evidence>
<comment type="caution">
    <text evidence="3">The sequence shown here is derived from an EMBL/GenBank/DDBJ whole genome shotgun (WGS) entry which is preliminary data.</text>
</comment>
<feature type="domain" description="Glycosyl transferase family 1" evidence="1">
    <location>
        <begin position="219"/>
        <end position="352"/>
    </location>
</feature>
<keyword evidence="4" id="KW-1185">Reference proteome</keyword>
<dbReference type="Pfam" id="PF13439">
    <property type="entry name" value="Glyco_transf_4"/>
    <property type="match status" value="1"/>
</dbReference>
<evidence type="ECO:0000313" key="3">
    <source>
        <dbReference type="EMBL" id="GFM34455.1"/>
    </source>
</evidence>
<dbReference type="RefSeq" id="WP_174406047.1">
    <property type="nucleotide sequence ID" value="NZ_BLVO01000013.1"/>
</dbReference>
<dbReference type="Proteomes" id="UP000503840">
    <property type="component" value="Unassembled WGS sequence"/>
</dbReference>
<accession>A0A7J0BMV6</accession>
<dbReference type="PANTHER" id="PTHR12526">
    <property type="entry name" value="GLYCOSYLTRANSFERASE"/>
    <property type="match status" value="1"/>
</dbReference>
<dbReference type="CDD" id="cd03801">
    <property type="entry name" value="GT4_PimA-like"/>
    <property type="match status" value="1"/>
</dbReference>
<dbReference type="InterPro" id="IPR001296">
    <property type="entry name" value="Glyco_trans_1"/>
</dbReference>
<proteinExistence type="predicted"/>
<protein>
    <submittedName>
        <fullName evidence="3">Glycosyl transferase</fullName>
    </submittedName>
</protein>
<evidence type="ECO:0000259" key="1">
    <source>
        <dbReference type="Pfam" id="PF00534"/>
    </source>
</evidence>
<dbReference type="GO" id="GO:0016757">
    <property type="term" value="F:glycosyltransferase activity"/>
    <property type="evidence" value="ECO:0007669"/>
    <property type="project" value="InterPro"/>
</dbReference>
<dbReference type="Pfam" id="PF00534">
    <property type="entry name" value="Glycos_transf_1"/>
    <property type="match status" value="1"/>
</dbReference>
<feature type="domain" description="Glycosyltransferase subfamily 4-like N-terminal" evidence="2">
    <location>
        <begin position="22"/>
        <end position="198"/>
    </location>
</feature>
<reference evidence="3 4" key="1">
    <citation type="submission" date="2020-05" db="EMBL/GenBank/DDBJ databases">
        <title>Draft genome sequence of Desulfovibrio sp. strain HN2T.</title>
        <authorList>
            <person name="Ueno A."/>
            <person name="Tamazawa S."/>
            <person name="Tamamura S."/>
            <person name="Murakami T."/>
            <person name="Kiyama T."/>
            <person name="Inomata H."/>
            <person name="Amano Y."/>
            <person name="Miyakawa K."/>
            <person name="Tamaki H."/>
            <person name="Naganuma T."/>
            <person name="Kaneko K."/>
        </authorList>
    </citation>
    <scope>NUCLEOTIDE SEQUENCE [LARGE SCALE GENOMIC DNA]</scope>
    <source>
        <strain evidence="3 4">HN2</strain>
    </source>
</reference>
<dbReference type="EMBL" id="BLVO01000013">
    <property type="protein sequence ID" value="GFM34455.1"/>
    <property type="molecule type" value="Genomic_DNA"/>
</dbReference>
<keyword evidence="3" id="KW-0808">Transferase</keyword>
<organism evidence="3 4">
    <name type="scientific">Desulfovibrio subterraneus</name>
    <dbReference type="NCBI Taxonomy" id="2718620"/>
    <lineage>
        <taxon>Bacteria</taxon>
        <taxon>Pseudomonadati</taxon>
        <taxon>Thermodesulfobacteriota</taxon>
        <taxon>Desulfovibrionia</taxon>
        <taxon>Desulfovibrionales</taxon>
        <taxon>Desulfovibrionaceae</taxon>
        <taxon>Desulfovibrio</taxon>
    </lineage>
</organism>
<dbReference type="InterPro" id="IPR028098">
    <property type="entry name" value="Glyco_trans_4-like_N"/>
</dbReference>
<sequence length="396" mass="44399">MAAMQQSSRPPVALFIKTFSRYGGVEQFCYRFNEFLISRGYQVTVFCGEDKTEEAAAGKPRPEVVEVGMWRPGRFLKHLSLYHKMKSRRARLPKGTVSMCFGNFAGCTIYRSGGPHLDFLGRSIRAQRNPLRRLSKMAVRFFSPINWLMPMLDLSVYPHPDTRCILAISNKVRQAVEAYFPGTKGRIAVIPNGVNTTRFNPARFAELRQDARIWYSLHEGQKAIGFCSTNFELKGLDRLIKTLTLLPPEYMLVAAGGRNHTKYIEYARSLGVHERIIFPGKVDDMPKFYAALDVFCHPSFYDTFGSVVAEALAMGVPTVTTEDVGACDLIKNGENGVVVKNPTPEELSRAILVLRSVNAGQNFNCVQDDTAVFERYLQLIERAAAGKKPAPARPDK</sequence>
<dbReference type="Gene3D" id="3.40.50.2000">
    <property type="entry name" value="Glycogen Phosphorylase B"/>
    <property type="match status" value="2"/>
</dbReference>
<gene>
    <name evidence="3" type="ORF">DSM101010T_28200</name>
</gene>
<dbReference type="SUPFAM" id="SSF53756">
    <property type="entry name" value="UDP-Glycosyltransferase/glycogen phosphorylase"/>
    <property type="match status" value="1"/>
</dbReference>
<evidence type="ECO:0000259" key="2">
    <source>
        <dbReference type="Pfam" id="PF13439"/>
    </source>
</evidence>